<dbReference type="NCBIfam" id="TIGR00658">
    <property type="entry name" value="orni_carb_tr"/>
    <property type="match status" value="1"/>
</dbReference>
<dbReference type="Pfam" id="PF00185">
    <property type="entry name" value="OTCace"/>
    <property type="match status" value="1"/>
</dbReference>
<reference evidence="10 11" key="1">
    <citation type="submission" date="2020-08" db="EMBL/GenBank/DDBJ databases">
        <title>Sequencing the genomes of 1000 actinobacteria strains.</title>
        <authorList>
            <person name="Klenk H.-P."/>
        </authorList>
    </citation>
    <scope>NUCLEOTIDE SEQUENCE [LARGE SCALE GENOMIC DNA]</scope>
    <source>
        <strain evidence="10 11">DSM 45084</strain>
    </source>
</reference>
<accession>A0A7W7WUZ7</accession>
<protein>
    <recommendedName>
        <fullName evidence="4 7">Ornithine carbamoyltransferase</fullName>
        <shortName evidence="7">OTCase</shortName>
        <ecNumber evidence="3 7">2.1.3.3</ecNumber>
    </recommendedName>
</protein>
<comment type="catalytic activity">
    <reaction evidence="6 7">
        <text>carbamoyl phosphate + L-ornithine = L-citrulline + phosphate + H(+)</text>
        <dbReference type="Rhea" id="RHEA:19513"/>
        <dbReference type="ChEBI" id="CHEBI:15378"/>
        <dbReference type="ChEBI" id="CHEBI:43474"/>
        <dbReference type="ChEBI" id="CHEBI:46911"/>
        <dbReference type="ChEBI" id="CHEBI:57743"/>
        <dbReference type="ChEBI" id="CHEBI:58228"/>
        <dbReference type="EC" id="2.1.3.3"/>
    </reaction>
</comment>
<feature type="domain" description="Aspartate/ornithine carbamoyltransferase Asp/Orn-binding" evidence="8">
    <location>
        <begin position="148"/>
        <end position="303"/>
    </location>
</feature>
<feature type="binding site" evidence="7">
    <location>
        <position position="160"/>
    </location>
    <ligand>
        <name>L-ornithine</name>
        <dbReference type="ChEBI" id="CHEBI:46911"/>
    </ligand>
</feature>
<evidence type="ECO:0000256" key="3">
    <source>
        <dbReference type="ARBA" id="ARBA00013007"/>
    </source>
</evidence>
<evidence type="ECO:0000256" key="6">
    <source>
        <dbReference type="ARBA" id="ARBA00048772"/>
    </source>
</evidence>
<feature type="binding site" evidence="7">
    <location>
        <begin position="128"/>
        <end position="131"/>
    </location>
    <ligand>
        <name>carbamoyl phosphate</name>
        <dbReference type="ChEBI" id="CHEBI:58228"/>
    </ligand>
</feature>
<organism evidence="10 11">
    <name type="scientific">Saccharothrix violaceirubra</name>
    <dbReference type="NCBI Taxonomy" id="413306"/>
    <lineage>
        <taxon>Bacteria</taxon>
        <taxon>Bacillati</taxon>
        <taxon>Actinomycetota</taxon>
        <taxon>Actinomycetes</taxon>
        <taxon>Pseudonocardiales</taxon>
        <taxon>Pseudonocardiaceae</taxon>
        <taxon>Saccharothrix</taxon>
    </lineage>
</organism>
<evidence type="ECO:0000256" key="7">
    <source>
        <dbReference type="HAMAP-Rule" id="MF_01109"/>
    </source>
</evidence>
<dbReference type="InterPro" id="IPR006132">
    <property type="entry name" value="Asp/Orn_carbamoyltranf_P-bd"/>
</dbReference>
<dbReference type="AlphaFoldDB" id="A0A7W7WUZ7"/>
<feature type="domain" description="Aspartate/ornithine carbamoyltransferase carbamoyl-P binding" evidence="9">
    <location>
        <begin position="3"/>
        <end position="140"/>
    </location>
</feature>
<evidence type="ECO:0000256" key="2">
    <source>
        <dbReference type="ARBA" id="ARBA00007805"/>
    </source>
</evidence>
<feature type="binding site" evidence="7">
    <location>
        <begin position="228"/>
        <end position="229"/>
    </location>
    <ligand>
        <name>L-ornithine</name>
        <dbReference type="ChEBI" id="CHEBI:46911"/>
    </ligand>
</feature>
<sequence>MVRHFLRDDDLTTDEQVEILDLADRFKLDRLGAKPLAGPRSVAVIFEKNSTRTRLSFEVGIAQLGGNPVIVDGRSMQLGREETIEDTSRILSGYVDAVVWRTFAQKRIEAMASVSRIPVINALTDEFHPCQVLADLQTIRRVHGRLAGLTITYLGDGANNMSNSLLLGGVTAGCHVRVAAPAQFAPAPWVLDDARRRGAETGGTVEVVVDPREAVDGSDVLVTDTWTSMGQENDGRDRVGPFRPYQVNADLVAATGVRTTVLHCLPAHRGWEITDDVLDGPDSAVWDEAENRLHAQKALLVWLMERSGRLT</sequence>
<dbReference type="PANTHER" id="PTHR45753">
    <property type="entry name" value="ORNITHINE CARBAMOYLTRANSFERASE, MITOCHONDRIAL"/>
    <property type="match status" value="1"/>
</dbReference>
<dbReference type="GO" id="GO:0042450">
    <property type="term" value="P:L-arginine biosynthetic process via ornithine"/>
    <property type="evidence" value="ECO:0007669"/>
    <property type="project" value="UniProtKB-UniRule"/>
</dbReference>
<dbReference type="Gene3D" id="3.40.50.1370">
    <property type="entry name" value="Aspartate/ornithine carbamoyltransferase"/>
    <property type="match status" value="2"/>
</dbReference>
<gene>
    <name evidence="10" type="ORF">F4559_001741</name>
</gene>
<dbReference type="EC" id="2.1.3.3" evidence="3 7"/>
<keyword evidence="11" id="KW-1185">Reference proteome</keyword>
<dbReference type="GO" id="GO:0004585">
    <property type="term" value="F:ornithine carbamoyltransferase activity"/>
    <property type="evidence" value="ECO:0007669"/>
    <property type="project" value="UniProtKB-UniRule"/>
</dbReference>
<dbReference type="Proteomes" id="UP000542674">
    <property type="component" value="Unassembled WGS sequence"/>
</dbReference>
<comment type="subcellular location">
    <subcellularLocation>
        <location evidence="7">Cytoplasm</location>
    </subcellularLocation>
</comment>
<evidence type="ECO:0000256" key="4">
    <source>
        <dbReference type="ARBA" id="ARBA00016634"/>
    </source>
</evidence>
<evidence type="ECO:0000256" key="1">
    <source>
        <dbReference type="ARBA" id="ARBA00004975"/>
    </source>
</evidence>
<dbReference type="Pfam" id="PF02729">
    <property type="entry name" value="OTCace_N"/>
    <property type="match status" value="1"/>
</dbReference>
<dbReference type="InterPro" id="IPR002292">
    <property type="entry name" value="Orn/put_carbamltrans"/>
</dbReference>
<evidence type="ECO:0000259" key="9">
    <source>
        <dbReference type="Pfam" id="PF02729"/>
    </source>
</evidence>
<feature type="binding site" evidence="7">
    <location>
        <begin position="264"/>
        <end position="265"/>
    </location>
    <ligand>
        <name>carbamoyl phosphate</name>
        <dbReference type="ChEBI" id="CHEBI:58228"/>
    </ligand>
</feature>
<evidence type="ECO:0000259" key="8">
    <source>
        <dbReference type="Pfam" id="PF00185"/>
    </source>
</evidence>
<evidence type="ECO:0000256" key="5">
    <source>
        <dbReference type="ARBA" id="ARBA00022679"/>
    </source>
</evidence>
<comment type="pathway">
    <text evidence="1">Amino-acid biosynthesis; L-arginine biosynthesis; L-arginine from L-ornithine and carbamoyl phosphate: step 1/3.</text>
</comment>
<dbReference type="GO" id="GO:0019240">
    <property type="term" value="P:citrulline biosynthetic process"/>
    <property type="evidence" value="ECO:0007669"/>
    <property type="project" value="TreeGrafter"/>
</dbReference>
<dbReference type="InterPro" id="IPR024904">
    <property type="entry name" value="OTCase_ArgI"/>
</dbReference>
<evidence type="ECO:0000313" key="11">
    <source>
        <dbReference type="Proteomes" id="UP000542674"/>
    </source>
</evidence>
<feature type="binding site" evidence="7">
    <location>
        <position position="101"/>
    </location>
    <ligand>
        <name>carbamoyl phosphate</name>
        <dbReference type="ChEBI" id="CHEBI:58228"/>
    </ligand>
</feature>
<proteinExistence type="inferred from homology"/>
<dbReference type="SUPFAM" id="SSF53671">
    <property type="entry name" value="Aspartate/ornithine carbamoyltransferase"/>
    <property type="match status" value="1"/>
</dbReference>
<dbReference type="NCBIfam" id="NF001986">
    <property type="entry name" value="PRK00779.1"/>
    <property type="match status" value="1"/>
</dbReference>
<comment type="similarity">
    <text evidence="2 7">Belongs to the aspartate/ornithine carbamoyltransferase superfamily. OTCase family.</text>
</comment>
<comment type="caution">
    <text evidence="10">The sequence shown here is derived from an EMBL/GenBank/DDBJ whole genome shotgun (WGS) entry which is preliminary data.</text>
</comment>
<dbReference type="PRINTS" id="PR00100">
    <property type="entry name" value="AOTCASE"/>
</dbReference>
<dbReference type="PRINTS" id="PR00102">
    <property type="entry name" value="OTCASE"/>
</dbReference>
<dbReference type="GO" id="GO:0016597">
    <property type="term" value="F:amino acid binding"/>
    <property type="evidence" value="ECO:0007669"/>
    <property type="project" value="InterPro"/>
</dbReference>
<dbReference type="InterPro" id="IPR006130">
    <property type="entry name" value="Asp/Orn_carbamoylTrfase"/>
</dbReference>
<feature type="binding site" evidence="7">
    <location>
        <begin position="50"/>
        <end position="53"/>
    </location>
    <ligand>
        <name>carbamoyl phosphate</name>
        <dbReference type="ChEBI" id="CHEBI:58228"/>
    </ligand>
</feature>
<dbReference type="PROSITE" id="PS00097">
    <property type="entry name" value="CARBAMOYLTRANSFERASE"/>
    <property type="match status" value="1"/>
</dbReference>
<feature type="binding site" evidence="7">
    <location>
        <position position="77"/>
    </location>
    <ligand>
        <name>carbamoyl phosphate</name>
        <dbReference type="ChEBI" id="CHEBI:58228"/>
    </ligand>
</feature>
<dbReference type="InterPro" id="IPR036901">
    <property type="entry name" value="Asp/Orn_carbamoylTrfase_sf"/>
</dbReference>
<dbReference type="GO" id="GO:0005737">
    <property type="term" value="C:cytoplasm"/>
    <property type="evidence" value="ECO:0007669"/>
    <property type="project" value="UniProtKB-SubCell"/>
</dbReference>
<feature type="binding site" evidence="7">
    <location>
        <position position="224"/>
    </location>
    <ligand>
        <name>L-ornithine</name>
        <dbReference type="ChEBI" id="CHEBI:46911"/>
    </ligand>
</feature>
<dbReference type="FunFam" id="3.40.50.1370:FF:000008">
    <property type="entry name" value="Ornithine carbamoyltransferase"/>
    <property type="match status" value="1"/>
</dbReference>
<name>A0A7W7WUZ7_9PSEU</name>
<dbReference type="EMBL" id="JACHJS010000001">
    <property type="protein sequence ID" value="MBB4964382.1"/>
    <property type="molecule type" value="Genomic_DNA"/>
</dbReference>
<evidence type="ECO:0000313" key="10">
    <source>
        <dbReference type="EMBL" id="MBB4964382.1"/>
    </source>
</evidence>
<dbReference type="HAMAP" id="MF_01109">
    <property type="entry name" value="OTCase"/>
    <property type="match status" value="1"/>
</dbReference>
<dbReference type="RefSeq" id="WP_184667357.1">
    <property type="nucleotide sequence ID" value="NZ_BAABAI010000027.1"/>
</dbReference>
<feature type="binding site" evidence="7">
    <location>
        <position position="292"/>
    </location>
    <ligand>
        <name>carbamoyl phosphate</name>
        <dbReference type="ChEBI" id="CHEBI:58228"/>
    </ligand>
</feature>
<dbReference type="PANTHER" id="PTHR45753:SF3">
    <property type="entry name" value="ORNITHINE TRANSCARBAMYLASE, MITOCHONDRIAL"/>
    <property type="match status" value="1"/>
</dbReference>
<keyword evidence="5 7" id="KW-0808">Transferase</keyword>
<keyword evidence="7" id="KW-0963">Cytoplasm</keyword>
<dbReference type="InterPro" id="IPR006131">
    <property type="entry name" value="Asp_carbamoyltransf_Asp/Orn-bd"/>
</dbReference>